<dbReference type="EMBL" id="MPUH01000829">
    <property type="protein sequence ID" value="OMJ73340.1"/>
    <property type="molecule type" value="Genomic_DNA"/>
</dbReference>
<evidence type="ECO:0000313" key="2">
    <source>
        <dbReference type="EMBL" id="OMJ73340.1"/>
    </source>
</evidence>
<gene>
    <name evidence="2" type="ORF">SteCoe_27998</name>
</gene>
<evidence type="ECO:0000313" key="3">
    <source>
        <dbReference type="Proteomes" id="UP000187209"/>
    </source>
</evidence>
<proteinExistence type="predicted"/>
<keyword evidence="1" id="KW-0175">Coiled coil</keyword>
<feature type="coiled-coil region" evidence="1">
    <location>
        <begin position="77"/>
        <end position="104"/>
    </location>
</feature>
<dbReference type="Proteomes" id="UP000187209">
    <property type="component" value="Unassembled WGS sequence"/>
</dbReference>
<evidence type="ECO:0000256" key="1">
    <source>
        <dbReference type="SAM" id="Coils"/>
    </source>
</evidence>
<accession>A0A1R2B9S0</accession>
<sequence length="386" mass="45136">MQEMSGSNCNDNKINILNGASKLSIGEMDINALKTRIDDLKATLVLNKQIVHNLVFPKQNDSSEETVSESGGVSKTIEKLMTENHSLEENIEKIIEERNELQTKTLLNEQIYNEWAHRHNEISTDFQDQISELHFQNERKNKVLTDLQKLNNILKIQADIANKSKSTIQVTPTLDILKLHSKIEDIRELTLEKAREIYLFNAHKKQLEELKENLTKGIIIIQALNINPNNRKINADKNLKLESFSYMEEKYKNKQELKEIKKDFKKICFTEKIYESDDMEDEIFKLKEDFDIKSKKLQKISQENLKQHIVNSKLVIENQKVLDKIEYMNRCFFNGDVTTEIKKEYENSLCYRIKKNELDSISEVEVNHSNFYESSQSSRLLSEISD</sequence>
<dbReference type="AlphaFoldDB" id="A0A1R2B9S0"/>
<name>A0A1R2B9S0_9CILI</name>
<protein>
    <submittedName>
        <fullName evidence="2">Uncharacterized protein</fullName>
    </submittedName>
</protein>
<keyword evidence="3" id="KW-1185">Reference proteome</keyword>
<comment type="caution">
    <text evidence="2">The sequence shown here is derived from an EMBL/GenBank/DDBJ whole genome shotgun (WGS) entry which is preliminary data.</text>
</comment>
<organism evidence="2 3">
    <name type="scientific">Stentor coeruleus</name>
    <dbReference type="NCBI Taxonomy" id="5963"/>
    <lineage>
        <taxon>Eukaryota</taxon>
        <taxon>Sar</taxon>
        <taxon>Alveolata</taxon>
        <taxon>Ciliophora</taxon>
        <taxon>Postciliodesmatophora</taxon>
        <taxon>Heterotrichea</taxon>
        <taxon>Heterotrichida</taxon>
        <taxon>Stentoridae</taxon>
        <taxon>Stentor</taxon>
    </lineage>
</organism>
<reference evidence="2 3" key="1">
    <citation type="submission" date="2016-11" db="EMBL/GenBank/DDBJ databases">
        <title>The macronuclear genome of Stentor coeruleus: a giant cell with tiny introns.</title>
        <authorList>
            <person name="Slabodnick M."/>
            <person name="Ruby J.G."/>
            <person name="Reiff S.B."/>
            <person name="Swart E.C."/>
            <person name="Gosai S."/>
            <person name="Prabakaran S."/>
            <person name="Witkowska E."/>
            <person name="Larue G.E."/>
            <person name="Fisher S."/>
            <person name="Freeman R.M."/>
            <person name="Gunawardena J."/>
            <person name="Chu W."/>
            <person name="Stover N.A."/>
            <person name="Gregory B.D."/>
            <person name="Nowacki M."/>
            <person name="Derisi J."/>
            <person name="Roy S.W."/>
            <person name="Marshall W.F."/>
            <person name="Sood P."/>
        </authorList>
    </citation>
    <scope>NUCLEOTIDE SEQUENCE [LARGE SCALE GENOMIC DNA]</scope>
    <source>
        <strain evidence="2">WM001</strain>
    </source>
</reference>